<feature type="transmembrane region" description="Helical" evidence="7">
    <location>
        <begin position="80"/>
        <end position="100"/>
    </location>
</feature>
<evidence type="ECO:0000256" key="7">
    <source>
        <dbReference type="SAM" id="Phobius"/>
    </source>
</evidence>
<dbReference type="PANTHER" id="PTHR43044:SF2">
    <property type="entry name" value="POLYSULPHIDE REDUCTASE NRFD"/>
    <property type="match status" value="1"/>
</dbReference>
<dbReference type="GO" id="GO:0005886">
    <property type="term" value="C:plasma membrane"/>
    <property type="evidence" value="ECO:0007669"/>
    <property type="project" value="UniProtKB-SubCell"/>
</dbReference>
<feature type="transmembrane region" description="Helical" evidence="7">
    <location>
        <begin position="258"/>
        <end position="278"/>
    </location>
</feature>
<dbReference type="InterPro" id="IPR005614">
    <property type="entry name" value="NrfD-like"/>
</dbReference>
<keyword evidence="6 7" id="KW-0472">Membrane</keyword>
<evidence type="ECO:0000256" key="3">
    <source>
        <dbReference type="ARBA" id="ARBA00022475"/>
    </source>
</evidence>
<feature type="transmembrane region" description="Helical" evidence="7">
    <location>
        <begin position="365"/>
        <end position="390"/>
    </location>
</feature>
<keyword evidence="9" id="KW-1185">Reference proteome</keyword>
<comment type="caution">
    <text evidence="8">The sequence shown here is derived from an EMBL/GenBank/DDBJ whole genome shotgun (WGS) entry which is preliminary data.</text>
</comment>
<feature type="transmembrane region" description="Helical" evidence="7">
    <location>
        <begin position="219"/>
        <end position="238"/>
    </location>
</feature>
<evidence type="ECO:0000313" key="9">
    <source>
        <dbReference type="Proteomes" id="UP000019402"/>
    </source>
</evidence>
<dbReference type="EMBL" id="BAMD01000002">
    <property type="protein sequence ID" value="GAF01652.1"/>
    <property type="molecule type" value="Genomic_DNA"/>
</dbReference>
<feature type="transmembrane region" description="Helical" evidence="7">
    <location>
        <begin position="35"/>
        <end position="58"/>
    </location>
</feature>
<dbReference type="AlphaFoldDB" id="W7Y124"/>
<organism evidence="8 9">
    <name type="scientific">Saccharicrinis fermentans DSM 9555 = JCM 21142</name>
    <dbReference type="NCBI Taxonomy" id="869213"/>
    <lineage>
        <taxon>Bacteria</taxon>
        <taxon>Pseudomonadati</taxon>
        <taxon>Bacteroidota</taxon>
        <taxon>Bacteroidia</taxon>
        <taxon>Marinilabiliales</taxon>
        <taxon>Marinilabiliaceae</taxon>
        <taxon>Saccharicrinis</taxon>
    </lineage>
</organism>
<dbReference type="RefSeq" id="WP_027472679.1">
    <property type="nucleotide sequence ID" value="NZ_BAMD01000002.1"/>
</dbReference>
<dbReference type="OrthoDB" id="9806499at2"/>
<evidence type="ECO:0000256" key="1">
    <source>
        <dbReference type="ARBA" id="ARBA00004651"/>
    </source>
</evidence>
<feature type="transmembrane region" description="Helical" evidence="7">
    <location>
        <begin position="340"/>
        <end position="358"/>
    </location>
</feature>
<feature type="transmembrane region" description="Helical" evidence="7">
    <location>
        <begin position="157"/>
        <end position="179"/>
    </location>
</feature>
<feature type="transmembrane region" description="Helical" evidence="7">
    <location>
        <begin position="410"/>
        <end position="431"/>
    </location>
</feature>
<feature type="transmembrane region" description="Helical" evidence="7">
    <location>
        <begin position="299"/>
        <end position="320"/>
    </location>
</feature>
<protein>
    <submittedName>
        <fullName evidence="8">Putative hydrogenase 2 b cytochrome subunit</fullName>
    </submittedName>
</protein>
<comment type="similarity">
    <text evidence="2">Belongs to the NrfD family.</text>
</comment>
<gene>
    <name evidence="8" type="ORF">JCM21142_266</name>
</gene>
<dbReference type="eggNOG" id="COG5557">
    <property type="taxonomic scope" value="Bacteria"/>
</dbReference>
<evidence type="ECO:0000256" key="6">
    <source>
        <dbReference type="ARBA" id="ARBA00023136"/>
    </source>
</evidence>
<proteinExistence type="inferred from homology"/>
<sequence length="459" mass="52111">MYVSPLREPLVTGSKSYKQVTDDIIKPMEGKPGPLWYAGLGLALLALGFGGFAIYVTVWDGIGTWGLNRTIGWGWGITNFVWWVGIGHAGTFISAILLLFRQKWRTSINRSAEAMTIFAVMCAGLFPLLHMGRLPLGFFVFPYPNTRDLWVNFNSPLLWDVFAISTYFTVSLLFWYMGLIPDIASIRDRLKEGLRKKIYTLLSFGWTGSARHWSRHESMSLILAGLAAPLVLSVHSIVSMDFATSVIPGWHTTIFPPYFVSGAVFSGFAMVLTLMIITRKALNLENYITVGHVESMNKVIIATGSIVGIAYITELFMAWYSGVVYERYAFVNRAFGPYWWAYWIMMTCNVITPQLFWFKKIRRNLAATFVISIFVNIGMWFERFVIIVTSLHRDFLPSSWSMYSPTWVEVGVYIGTFGLFFTLFFLFIRFFPVVAIAEVKGVLKSSGENFIRKGGQDEK</sequence>
<reference evidence="8 9" key="1">
    <citation type="journal article" date="2014" name="Genome Announc.">
        <title>Draft Genome Sequence of Cytophaga fermentans JCM 21142T, a Facultative Anaerobe Isolated from Marine Mud.</title>
        <authorList>
            <person name="Starns D."/>
            <person name="Oshima K."/>
            <person name="Suda W."/>
            <person name="Iino T."/>
            <person name="Yuki M."/>
            <person name="Inoue J."/>
            <person name="Kitamura K."/>
            <person name="Iida T."/>
            <person name="Darby A."/>
            <person name="Hattori M."/>
            <person name="Ohkuma M."/>
        </authorList>
    </citation>
    <scope>NUCLEOTIDE SEQUENCE [LARGE SCALE GENOMIC DNA]</scope>
    <source>
        <strain evidence="8 9">JCM 21142</strain>
    </source>
</reference>
<evidence type="ECO:0000256" key="2">
    <source>
        <dbReference type="ARBA" id="ARBA00008929"/>
    </source>
</evidence>
<keyword evidence="4 7" id="KW-0812">Transmembrane</keyword>
<dbReference type="PANTHER" id="PTHR43044">
    <property type="match status" value="1"/>
</dbReference>
<dbReference type="Proteomes" id="UP000019402">
    <property type="component" value="Unassembled WGS sequence"/>
</dbReference>
<keyword evidence="3" id="KW-1003">Cell membrane</keyword>
<accession>W7Y124</accession>
<comment type="subcellular location">
    <subcellularLocation>
        <location evidence="1">Cell membrane</location>
        <topology evidence="1">Multi-pass membrane protein</topology>
    </subcellularLocation>
</comment>
<evidence type="ECO:0000313" key="8">
    <source>
        <dbReference type="EMBL" id="GAF01652.1"/>
    </source>
</evidence>
<name>W7Y124_9BACT</name>
<keyword evidence="5 7" id="KW-1133">Transmembrane helix</keyword>
<dbReference type="Pfam" id="PF03916">
    <property type="entry name" value="NrfD"/>
    <property type="match status" value="1"/>
</dbReference>
<evidence type="ECO:0000256" key="5">
    <source>
        <dbReference type="ARBA" id="ARBA00022989"/>
    </source>
</evidence>
<feature type="transmembrane region" description="Helical" evidence="7">
    <location>
        <begin position="112"/>
        <end position="132"/>
    </location>
</feature>
<evidence type="ECO:0000256" key="4">
    <source>
        <dbReference type="ARBA" id="ARBA00022692"/>
    </source>
</evidence>
<dbReference type="STRING" id="869213.GCA_000517085_03232"/>